<feature type="domain" description="Mab-21-like HhH/H2TH-like" evidence="3">
    <location>
        <begin position="861"/>
        <end position="941"/>
    </location>
</feature>
<dbReference type="InterPro" id="IPR024810">
    <property type="entry name" value="MAB21L/cGLR"/>
</dbReference>
<feature type="domain" description="Mab-21-like nucleotidyltransferase" evidence="2">
    <location>
        <begin position="758"/>
        <end position="852"/>
    </location>
</feature>
<evidence type="ECO:0000313" key="4">
    <source>
        <dbReference type="EMBL" id="KAK3603273.1"/>
    </source>
</evidence>
<dbReference type="Proteomes" id="UP001195483">
    <property type="component" value="Unassembled WGS sequence"/>
</dbReference>
<dbReference type="EMBL" id="JAEAOA010000519">
    <property type="protein sequence ID" value="KAK3603273.1"/>
    <property type="molecule type" value="Genomic_DNA"/>
</dbReference>
<dbReference type="InterPro" id="IPR046906">
    <property type="entry name" value="Mab-21_HhH/H2TH-like"/>
</dbReference>
<evidence type="ECO:0000256" key="1">
    <source>
        <dbReference type="ARBA" id="ARBA00008307"/>
    </source>
</evidence>
<dbReference type="Pfam" id="PF03281">
    <property type="entry name" value="Mab-21"/>
    <property type="match status" value="1"/>
</dbReference>
<dbReference type="SMART" id="SM01265">
    <property type="entry name" value="Mab-21"/>
    <property type="match status" value="2"/>
</dbReference>
<name>A0AAE0T4D5_9BIVA</name>
<sequence>MNIDEYCEDISVRLTEVLDASGLGADIRWKRINTWLQIEELDKILVALMLDNTNSKSFYFGSQAEATTTNELLSDIDKVAYENTVVVLQDLQLWVFSPDNTTTFLMVTDEGTPPRYVKLQLVQRDAPILVNNYQEKTIRLDNRSRSVLCNATKITRRLTAHEYHGPANTYYTIGIQMDTVCSLHTNCWPDQAFRWMSSRNRMYNWPSRRTIDAVQTTEALLMPVGHKLSPELHLEWRLSFSFVEKLLTWQFNSTQYKCYVMLKFIKNTFINVDLREKILTSYHCKKCMFYLIENTPAVLWRPSHLMFCIDMCLRLLLSWVEGNNCPNYFIPEENMFLGRCVGLVQQNVSTILHDLLWQKRKYITMISYESIGGNFARVCQSLPMELDHVNEKTLQISFIYLLHLLELLCIVVANLKFCKLNVFKSSHGLRQEVRNMILQLLCSSLGNHLASQSLEVEIPNQEKLGMEYEFLLLGSSSDVASGNLKLAAFYLAQSNINALEELLNHVEANLTHRVWEYGESAPDEISSMILRGNLSVAKLIQHYVALMVFYGPLDIYSVPKVLIFAMFRSTGSESGLDRLAIHWIPTAAVRARVVNKLQNRKIFVTMNIPEYYKDLSIRLTEVLDASGLGDDIRWWRINTWFQIEEFEKLFARIKNETISKVCYFGSQAEATTTGGLFSDIDKLLVLNSKKVLQNLQFWELSPSTEETFLMVADDSTPPGYVKLQLVQRDAPILVNNYQNETILTDSKRRSVLCNNTLVIEMPQIEEYHGPASSACYNGVTMDMVAALQAYYWPDKASKWLSSRGRRYNWPTRQIINAIQQTGVFFVPVGHKLSSEQHLEWRLSFSYGEKLLMMKFNSTQYKCYVMLKYIKKMFINMNSREELLTSYHCKTCMFYVIENTPAYLWQPNNLLFCVELCLRQLLSWVECNHCPNYFIPEENMFLGRNLGAVQGKITSILHELLGQNGRYITRISYENIGENVVRVCQSRPMELVNPNAKTLETTFLHLATILAFASYVLAASNTVRLNALILSHGLRHEMGNIVRSLCFSGLGSHLTSQSLEYDIPNQKYLTMAHELLLLGCTSDKASGNLKLAAFYLALNNLDIMEDVLNHVAAKLTYIFGADGMLPNEDTFSKFVREDVSLAQIVQHYLSLSVYYVPSDIHSMPKVLILEIFRSTGSEPRVDTLVEHWIPIDVIVPELYLYFLQYQCYYLQGRVALTLIALSNIIWIAQVELQVLHTCVANTADVSWRRNILLRRLISLVRFTTTLNLLAYCLKQGVRPMDAFKVLCKSMKMKNHHNAAKWQIATLINSTVRVSNIRRRQ</sequence>
<comment type="caution">
    <text evidence="4">The sequence shown here is derived from an EMBL/GenBank/DDBJ whole genome shotgun (WGS) entry which is preliminary data.</text>
</comment>
<dbReference type="Pfam" id="PF20266">
    <property type="entry name" value="Mab-21_C"/>
    <property type="match status" value="2"/>
</dbReference>
<gene>
    <name evidence="4" type="ORF">CHS0354_007604</name>
</gene>
<evidence type="ECO:0008006" key="6">
    <source>
        <dbReference type="Google" id="ProtNLM"/>
    </source>
</evidence>
<proteinExistence type="inferred from homology"/>
<accession>A0AAE0T4D5</accession>
<evidence type="ECO:0000259" key="3">
    <source>
        <dbReference type="Pfam" id="PF20266"/>
    </source>
</evidence>
<reference evidence="4" key="1">
    <citation type="journal article" date="2021" name="Genome Biol. Evol.">
        <title>A High-Quality Reference Genome for a Parasitic Bivalve with Doubly Uniparental Inheritance (Bivalvia: Unionida).</title>
        <authorList>
            <person name="Smith C.H."/>
        </authorList>
    </citation>
    <scope>NUCLEOTIDE SEQUENCE</scope>
    <source>
        <strain evidence="4">CHS0354</strain>
    </source>
</reference>
<reference evidence="4" key="2">
    <citation type="journal article" date="2021" name="Genome Biol. Evol.">
        <title>Developing a high-quality reference genome for a parasitic bivalve with doubly uniparental inheritance (Bivalvia: Unionida).</title>
        <authorList>
            <person name="Smith C.H."/>
        </authorList>
    </citation>
    <scope>NUCLEOTIDE SEQUENCE</scope>
    <source>
        <strain evidence="4">CHS0354</strain>
        <tissue evidence="4">Mantle</tissue>
    </source>
</reference>
<dbReference type="PANTHER" id="PTHR10656">
    <property type="entry name" value="CELL FATE DETERMINING PROTEIN MAB21-RELATED"/>
    <property type="match status" value="1"/>
</dbReference>
<feature type="domain" description="Mab-21-like HhH/H2TH-like" evidence="3">
    <location>
        <begin position="257"/>
        <end position="336"/>
    </location>
</feature>
<organism evidence="4 5">
    <name type="scientific">Potamilus streckersoni</name>
    <dbReference type="NCBI Taxonomy" id="2493646"/>
    <lineage>
        <taxon>Eukaryota</taxon>
        <taxon>Metazoa</taxon>
        <taxon>Spiralia</taxon>
        <taxon>Lophotrochozoa</taxon>
        <taxon>Mollusca</taxon>
        <taxon>Bivalvia</taxon>
        <taxon>Autobranchia</taxon>
        <taxon>Heteroconchia</taxon>
        <taxon>Palaeoheterodonta</taxon>
        <taxon>Unionida</taxon>
        <taxon>Unionoidea</taxon>
        <taxon>Unionidae</taxon>
        <taxon>Ambleminae</taxon>
        <taxon>Lampsilini</taxon>
        <taxon>Potamilus</taxon>
    </lineage>
</organism>
<evidence type="ECO:0000259" key="2">
    <source>
        <dbReference type="Pfam" id="PF03281"/>
    </source>
</evidence>
<dbReference type="PANTHER" id="PTHR10656:SF69">
    <property type="entry name" value="MAB-21-LIKE HHH_H2TH-LIKE DOMAIN-CONTAINING PROTEIN"/>
    <property type="match status" value="1"/>
</dbReference>
<evidence type="ECO:0000313" key="5">
    <source>
        <dbReference type="Proteomes" id="UP001195483"/>
    </source>
</evidence>
<reference evidence="4" key="3">
    <citation type="submission" date="2023-05" db="EMBL/GenBank/DDBJ databases">
        <authorList>
            <person name="Smith C.H."/>
        </authorList>
    </citation>
    <scope>NUCLEOTIDE SEQUENCE</scope>
    <source>
        <strain evidence="4">CHS0354</strain>
        <tissue evidence="4">Mantle</tissue>
    </source>
</reference>
<comment type="similarity">
    <text evidence="1">Belongs to the mab-21 family.</text>
</comment>
<dbReference type="InterPro" id="IPR046903">
    <property type="entry name" value="Mab-21-like_nuc_Trfase"/>
</dbReference>
<dbReference type="Gene3D" id="1.10.1410.40">
    <property type="match status" value="2"/>
</dbReference>
<protein>
    <recommendedName>
        <fullName evidence="6">Mab-21-like HhH/H2TH-like domain-containing protein</fullName>
    </recommendedName>
</protein>
<keyword evidence="5" id="KW-1185">Reference proteome</keyword>